<evidence type="ECO:0000313" key="1">
    <source>
        <dbReference type="Ensembl" id="ENSNLEP00000026493.1"/>
    </source>
</evidence>
<name>A0A2I3G2X5_NOMLE</name>
<dbReference type="AlphaFoldDB" id="A0A2I3G2X5"/>
<dbReference type="Proteomes" id="UP000001073">
    <property type="component" value="Chromosome 16"/>
</dbReference>
<proteinExistence type="predicted"/>
<reference evidence="1" key="2">
    <citation type="submission" date="2025-08" db="UniProtKB">
        <authorList>
            <consortium name="Ensembl"/>
        </authorList>
    </citation>
    <scope>IDENTIFICATION</scope>
</reference>
<dbReference type="Ensembl" id="ENSNLET00000038132.1">
    <property type="protein sequence ID" value="ENSNLEP00000026493.1"/>
    <property type="gene ID" value="ENSNLEG00000029912.1"/>
</dbReference>
<dbReference type="OMA" id="LPWIPIY"/>
<dbReference type="GeneTree" id="ENSGT00910000147170"/>
<organism evidence="1 2">
    <name type="scientific">Nomascus leucogenys</name>
    <name type="common">Northern white-cheeked gibbon</name>
    <name type="synonym">Hylobates leucogenys</name>
    <dbReference type="NCBI Taxonomy" id="61853"/>
    <lineage>
        <taxon>Eukaryota</taxon>
        <taxon>Metazoa</taxon>
        <taxon>Chordata</taxon>
        <taxon>Craniata</taxon>
        <taxon>Vertebrata</taxon>
        <taxon>Euteleostomi</taxon>
        <taxon>Mammalia</taxon>
        <taxon>Eutheria</taxon>
        <taxon>Euarchontoglires</taxon>
        <taxon>Primates</taxon>
        <taxon>Haplorrhini</taxon>
        <taxon>Catarrhini</taxon>
        <taxon>Hylobatidae</taxon>
        <taxon>Nomascus</taxon>
    </lineage>
</organism>
<evidence type="ECO:0000313" key="2">
    <source>
        <dbReference type="Proteomes" id="UP000001073"/>
    </source>
</evidence>
<keyword evidence="2" id="KW-1185">Reference proteome</keyword>
<protein>
    <submittedName>
        <fullName evidence="1">Uncharacterized protein</fullName>
    </submittedName>
</protein>
<reference evidence="1" key="3">
    <citation type="submission" date="2025-09" db="UniProtKB">
        <authorList>
            <consortium name="Ensembl"/>
        </authorList>
    </citation>
    <scope>IDENTIFICATION</scope>
</reference>
<accession>A0A2I3G2X5</accession>
<dbReference type="EMBL" id="ADFV01167382">
    <property type="status" value="NOT_ANNOTATED_CDS"/>
    <property type="molecule type" value="Genomic_DNA"/>
</dbReference>
<dbReference type="InParanoid" id="A0A2I3G2X5"/>
<reference evidence="1 2" key="1">
    <citation type="submission" date="2012-10" db="EMBL/GenBank/DDBJ databases">
        <authorList>
            <consortium name="Gibbon Genome Sequencing Consortium"/>
        </authorList>
    </citation>
    <scope>NUCLEOTIDE SEQUENCE [LARGE SCALE GENOMIC DNA]</scope>
</reference>
<sequence>MLPWTPIYPHFCFPCDRILSPGSDGVLVPGWGFVFTMSVACCRGAACVSQQTGSQGDHPAGLPLASALSAWVAGVLQCLPSSVV</sequence>